<organism evidence="1">
    <name type="scientific">Zea mays</name>
    <name type="common">Maize</name>
    <dbReference type="NCBI Taxonomy" id="4577"/>
    <lineage>
        <taxon>Eukaryota</taxon>
        <taxon>Viridiplantae</taxon>
        <taxon>Streptophyta</taxon>
        <taxon>Embryophyta</taxon>
        <taxon>Tracheophyta</taxon>
        <taxon>Spermatophyta</taxon>
        <taxon>Magnoliopsida</taxon>
        <taxon>Liliopsida</taxon>
        <taxon>Poales</taxon>
        <taxon>Poaceae</taxon>
        <taxon>PACMAD clade</taxon>
        <taxon>Panicoideae</taxon>
        <taxon>Andropogonodae</taxon>
        <taxon>Andropogoneae</taxon>
        <taxon>Tripsacinae</taxon>
        <taxon>Zea</taxon>
    </lineage>
</organism>
<evidence type="ECO:0000313" key="1">
    <source>
        <dbReference type="EMBL" id="ACG25965.1"/>
    </source>
</evidence>
<protein>
    <submittedName>
        <fullName evidence="1">Uncharacterized protein</fullName>
    </submittedName>
</protein>
<proteinExistence type="evidence at transcript level"/>
<dbReference type="AlphaFoldDB" id="B6SM82"/>
<sequence>MVVVEQARSLPKRRRLAGCEKLNYRKLGGTIEVQIGNWRGACWIGMLEDGHAWGNPDVTRLQLICVQNSSHDDY</sequence>
<reference evidence="1" key="1">
    <citation type="journal article" date="2009" name="Plant Mol. Biol.">
        <title>Insights into corn genes derived from large-scale cDNA sequencing.</title>
        <authorList>
            <person name="Alexandrov N.N."/>
            <person name="Brover V.V."/>
            <person name="Freidin S."/>
            <person name="Troukhan M.E."/>
            <person name="Tatarinova T.V."/>
            <person name="Zhang H."/>
            <person name="Swaller T.J."/>
            <person name="Lu Y.P."/>
            <person name="Bouck J."/>
            <person name="Flavell R.B."/>
            <person name="Feldmann K.A."/>
        </authorList>
    </citation>
    <scope>NUCLEOTIDE SEQUENCE</scope>
</reference>
<dbReference type="EMBL" id="EU953847">
    <property type="protein sequence ID" value="ACG25965.1"/>
    <property type="molecule type" value="mRNA"/>
</dbReference>
<accession>B6SM82</accession>
<name>B6SM82_MAIZE</name>